<evidence type="ECO:0000256" key="1">
    <source>
        <dbReference type="ARBA" id="ARBA00001561"/>
    </source>
</evidence>
<sequence length="408" mass="44045">MRLRALLLLLVLLLAMPFQAAQAEPARLALGGSALTPAPAGWWQRVFGPEALELQLALDRPVPWRAFLVGDPARLVVDLQGVDLTGQDPAQLFGHDMAPAIRWGSFRRGWSRLVIELPGPYRVARAGLQTQGPEARLRVALEPVAPDDFSPRPSAAAALRNLPEPAQMPEAPPRAPGLTVTLDPGHGGFDPGAQAGAETEAALVLTFAQELRDALEARGVTVAMTRDSDVYVRLEDRMTAARASGSHLLMSLHADALPQGQAAGATVYVWNPASDDRAAAQLALRHQRDDLLAGMDLRGQDDALAMALMDFARMDTQPRSEAFARLLTSRMALRGIGLHGRPVQGAAFSVLKSPDIPSVLLELGFISDQTDLANLTDPEWRARMVEAVAEATTGWWRDEQARAGLLRH</sequence>
<keyword evidence="3" id="KW-0378">Hydrolase</keyword>
<dbReference type="InterPro" id="IPR002508">
    <property type="entry name" value="MurNAc-LAA_cat"/>
</dbReference>
<dbReference type="EC" id="3.5.1.28" evidence="2"/>
<dbReference type="AlphaFoldDB" id="A0A4P7HKJ4"/>
<dbReference type="InterPro" id="IPR050695">
    <property type="entry name" value="N-acetylmuramoyl_amidase_3"/>
</dbReference>
<organism evidence="6 7">
    <name type="scientific">Paracoccus liaowanqingii</name>
    <dbReference type="NCBI Taxonomy" id="2560053"/>
    <lineage>
        <taxon>Bacteria</taxon>
        <taxon>Pseudomonadati</taxon>
        <taxon>Pseudomonadota</taxon>
        <taxon>Alphaproteobacteria</taxon>
        <taxon>Rhodobacterales</taxon>
        <taxon>Paracoccaceae</taxon>
        <taxon>Paracoccus</taxon>
    </lineage>
</organism>
<evidence type="ECO:0000259" key="5">
    <source>
        <dbReference type="SMART" id="SM00646"/>
    </source>
</evidence>
<feature type="signal peptide" evidence="4">
    <location>
        <begin position="1"/>
        <end position="20"/>
    </location>
</feature>
<dbReference type="GO" id="GO:0008745">
    <property type="term" value="F:N-acetylmuramoyl-L-alanine amidase activity"/>
    <property type="evidence" value="ECO:0007669"/>
    <property type="project" value="UniProtKB-EC"/>
</dbReference>
<evidence type="ECO:0000256" key="2">
    <source>
        <dbReference type="ARBA" id="ARBA00011901"/>
    </source>
</evidence>
<name>A0A4P7HKJ4_9RHOB</name>
<keyword evidence="4" id="KW-0732">Signal</keyword>
<evidence type="ECO:0000256" key="3">
    <source>
        <dbReference type="ARBA" id="ARBA00022801"/>
    </source>
</evidence>
<dbReference type="Gene3D" id="2.60.40.3500">
    <property type="match status" value="1"/>
</dbReference>
<dbReference type="SUPFAM" id="SSF53187">
    <property type="entry name" value="Zn-dependent exopeptidases"/>
    <property type="match status" value="1"/>
</dbReference>
<proteinExistence type="predicted"/>
<dbReference type="Pfam" id="PF01520">
    <property type="entry name" value="Amidase_3"/>
    <property type="match status" value="1"/>
</dbReference>
<evidence type="ECO:0000313" key="6">
    <source>
        <dbReference type="EMBL" id="QBX34699.1"/>
    </source>
</evidence>
<dbReference type="CDD" id="cd02696">
    <property type="entry name" value="MurNAc-LAA"/>
    <property type="match status" value="1"/>
</dbReference>
<dbReference type="EMBL" id="CP038439">
    <property type="protein sequence ID" value="QBX34699.1"/>
    <property type="molecule type" value="Genomic_DNA"/>
</dbReference>
<dbReference type="KEGG" id="plia:E4191_08240"/>
<dbReference type="Gene3D" id="3.40.630.40">
    <property type="entry name" value="Zn-dependent exopeptidases"/>
    <property type="match status" value="1"/>
</dbReference>
<feature type="chain" id="PRO_5020571604" description="N-acetylmuramoyl-L-alanine amidase" evidence="4">
    <location>
        <begin position="21"/>
        <end position="408"/>
    </location>
</feature>
<accession>A0A4P7HKJ4</accession>
<dbReference type="GO" id="GO:0030288">
    <property type="term" value="C:outer membrane-bounded periplasmic space"/>
    <property type="evidence" value="ECO:0007669"/>
    <property type="project" value="TreeGrafter"/>
</dbReference>
<protein>
    <recommendedName>
        <fullName evidence="2">N-acetylmuramoyl-L-alanine amidase</fullName>
        <ecNumber evidence="2">3.5.1.28</ecNumber>
    </recommendedName>
</protein>
<dbReference type="SMART" id="SM00646">
    <property type="entry name" value="Ami_3"/>
    <property type="match status" value="1"/>
</dbReference>
<gene>
    <name evidence="6" type="ORF">E4191_08240</name>
</gene>
<dbReference type="Proteomes" id="UP000296374">
    <property type="component" value="Chromosome"/>
</dbReference>
<dbReference type="RefSeq" id="WP_135312987.1">
    <property type="nucleotide sequence ID" value="NZ_CP038439.1"/>
</dbReference>
<evidence type="ECO:0000313" key="7">
    <source>
        <dbReference type="Proteomes" id="UP000296374"/>
    </source>
</evidence>
<dbReference type="GO" id="GO:0009253">
    <property type="term" value="P:peptidoglycan catabolic process"/>
    <property type="evidence" value="ECO:0007669"/>
    <property type="project" value="InterPro"/>
</dbReference>
<reference evidence="7" key="1">
    <citation type="submission" date="2019-03" db="EMBL/GenBank/DDBJ databases">
        <authorList>
            <person name="Li J."/>
        </authorList>
    </citation>
    <scope>NUCLEOTIDE SEQUENCE [LARGE SCALE GENOMIC DNA]</scope>
    <source>
        <strain evidence="7">2251</strain>
    </source>
</reference>
<dbReference type="PANTHER" id="PTHR30404:SF0">
    <property type="entry name" value="N-ACETYLMURAMOYL-L-ALANINE AMIDASE AMIC"/>
    <property type="match status" value="1"/>
</dbReference>
<feature type="domain" description="MurNAc-LAA" evidence="5">
    <location>
        <begin position="238"/>
        <end position="393"/>
    </location>
</feature>
<evidence type="ECO:0000256" key="4">
    <source>
        <dbReference type="SAM" id="SignalP"/>
    </source>
</evidence>
<dbReference type="PANTHER" id="PTHR30404">
    <property type="entry name" value="N-ACETYLMURAMOYL-L-ALANINE AMIDASE"/>
    <property type="match status" value="1"/>
</dbReference>
<comment type="catalytic activity">
    <reaction evidence="1">
        <text>Hydrolyzes the link between N-acetylmuramoyl residues and L-amino acid residues in certain cell-wall glycopeptides.</text>
        <dbReference type="EC" id="3.5.1.28"/>
    </reaction>
</comment>